<evidence type="ECO:0000256" key="12">
    <source>
        <dbReference type="RuleBase" id="RU363038"/>
    </source>
</evidence>
<reference evidence="15 16" key="1">
    <citation type="submission" date="2016-12" db="EMBL/GenBank/DDBJ databases">
        <authorList>
            <person name="Song W.-J."/>
            <person name="Kurnit D.M."/>
        </authorList>
    </citation>
    <scope>NUCLEOTIDE SEQUENCE [LARGE SCALE GENOMIC DNA]</scope>
    <source>
        <strain evidence="15 16">DSM 18488</strain>
    </source>
</reference>
<protein>
    <recommendedName>
        <fullName evidence="11">Arginine--tRNA ligase</fullName>
        <ecNumber evidence="11">6.1.1.19</ecNumber>
    </recommendedName>
    <alternativeName>
        <fullName evidence="11">Arginyl-tRNA synthetase</fullName>
        <shortName evidence="11">ArgRS</shortName>
    </alternativeName>
</protein>
<proteinExistence type="inferred from homology"/>
<sequence>MIRARLKEVVDRCFMQGVAEGKWSEAGAGKFAVELPKHKGQGDFATNIALVLAGIEKKKPRDIATIISGMLAAETELVERVEIAGPGFVNIFIQPAVWQQVVQTVYTAGESFGRSTVGENRKVMVEFVSANPTGPLSIGHGRQAILGDSIARLLEATGHDVFREYYYNDAGRQMRVLGESTRARYLEKLGLPFEFPEDGYQGEYIMDIAQELIDDHGDSLKDEPDVKPFKERAERYIFKDISGTLSRMGIVFDNYFNEHSLYEDGHIDDVVKKLRDLGYVYEKDDATWFKTTEFGHDQDRVIIKSSGEPTYRLPDIAYHREKYRRNFDWMVDIFGSDHIATIPDVKAGLKALGYDESKVTVVLHQFVTLTRDGKQVKMSTRKANFVTVDELIDMVGHDVVRFFFMMRKADSQLEFDLELATKESQENPVYYVQYGHARMCSILDQAAGKGVALAEVGDVDLTLLQEPEEMEILRTMSQFPAMIENAALELAPHKVIFYLMELAGQFHSYYNKHKVIGEDIALSQARLCLVTSLRQVFRNSLAIVGLNAPEKM</sequence>
<comment type="subcellular location">
    <subcellularLocation>
        <location evidence="1 11">Cytoplasm</location>
    </subcellularLocation>
</comment>
<dbReference type="GO" id="GO:0005524">
    <property type="term" value="F:ATP binding"/>
    <property type="evidence" value="ECO:0007669"/>
    <property type="project" value="UniProtKB-UniRule"/>
</dbReference>
<dbReference type="SMART" id="SM00836">
    <property type="entry name" value="DALR_1"/>
    <property type="match status" value="1"/>
</dbReference>
<dbReference type="Gene3D" id="1.10.730.10">
    <property type="entry name" value="Isoleucyl-tRNA Synthetase, Domain 1"/>
    <property type="match status" value="1"/>
</dbReference>
<keyword evidence="8 11" id="KW-0648">Protein biosynthesis</keyword>
<evidence type="ECO:0000256" key="11">
    <source>
        <dbReference type="HAMAP-Rule" id="MF_00123"/>
    </source>
</evidence>
<dbReference type="Pfam" id="PF00750">
    <property type="entry name" value="tRNA-synt_1d"/>
    <property type="match status" value="1"/>
</dbReference>
<dbReference type="InterPro" id="IPR001278">
    <property type="entry name" value="Arg-tRNA-ligase"/>
</dbReference>
<dbReference type="EMBL" id="FRFE01000019">
    <property type="protein sequence ID" value="SHO50551.1"/>
    <property type="molecule type" value="Genomic_DNA"/>
</dbReference>
<gene>
    <name evidence="11" type="primary">argS</name>
    <name evidence="15" type="ORF">SAMN02745220_03523</name>
</gene>
<evidence type="ECO:0000256" key="8">
    <source>
        <dbReference type="ARBA" id="ARBA00022917"/>
    </source>
</evidence>
<dbReference type="OrthoDB" id="9803211at2"/>
<comment type="similarity">
    <text evidence="2 11 12">Belongs to the class-I aminoacyl-tRNA synthetase family.</text>
</comment>
<evidence type="ECO:0000313" key="15">
    <source>
        <dbReference type="EMBL" id="SHO50551.1"/>
    </source>
</evidence>
<keyword evidence="6 11" id="KW-0547">Nucleotide-binding</keyword>
<evidence type="ECO:0000256" key="7">
    <source>
        <dbReference type="ARBA" id="ARBA00022840"/>
    </source>
</evidence>
<comment type="catalytic activity">
    <reaction evidence="10 11">
        <text>tRNA(Arg) + L-arginine + ATP = L-arginyl-tRNA(Arg) + AMP + diphosphate</text>
        <dbReference type="Rhea" id="RHEA:20301"/>
        <dbReference type="Rhea" id="RHEA-COMP:9658"/>
        <dbReference type="Rhea" id="RHEA-COMP:9673"/>
        <dbReference type="ChEBI" id="CHEBI:30616"/>
        <dbReference type="ChEBI" id="CHEBI:32682"/>
        <dbReference type="ChEBI" id="CHEBI:33019"/>
        <dbReference type="ChEBI" id="CHEBI:78442"/>
        <dbReference type="ChEBI" id="CHEBI:78513"/>
        <dbReference type="ChEBI" id="CHEBI:456215"/>
        <dbReference type="EC" id="6.1.1.19"/>
    </reaction>
</comment>
<evidence type="ECO:0000256" key="10">
    <source>
        <dbReference type="ARBA" id="ARBA00049339"/>
    </source>
</evidence>
<dbReference type="STRING" id="1121416.SAMN02745220_03523"/>
<dbReference type="SUPFAM" id="SSF52374">
    <property type="entry name" value="Nucleotidylyl transferase"/>
    <property type="match status" value="1"/>
</dbReference>
<dbReference type="GO" id="GO:0004814">
    <property type="term" value="F:arginine-tRNA ligase activity"/>
    <property type="evidence" value="ECO:0007669"/>
    <property type="project" value="UniProtKB-UniRule"/>
</dbReference>
<dbReference type="InterPro" id="IPR035684">
    <property type="entry name" value="ArgRS_core"/>
</dbReference>
<dbReference type="CDD" id="cd00671">
    <property type="entry name" value="ArgRS_core"/>
    <property type="match status" value="1"/>
</dbReference>
<keyword evidence="16" id="KW-1185">Reference proteome</keyword>
<evidence type="ECO:0000313" key="16">
    <source>
        <dbReference type="Proteomes" id="UP000184603"/>
    </source>
</evidence>
<accession>A0A1M7YD82</accession>
<keyword evidence="4 11" id="KW-0963">Cytoplasm</keyword>
<dbReference type="Proteomes" id="UP000184603">
    <property type="component" value="Unassembled WGS sequence"/>
</dbReference>
<keyword evidence="5 11" id="KW-0436">Ligase</keyword>
<evidence type="ECO:0000259" key="14">
    <source>
        <dbReference type="SMART" id="SM01016"/>
    </source>
</evidence>
<dbReference type="SUPFAM" id="SSF55190">
    <property type="entry name" value="Arginyl-tRNA synthetase (ArgRS), N-terminal 'additional' domain"/>
    <property type="match status" value="1"/>
</dbReference>
<dbReference type="InterPro" id="IPR036695">
    <property type="entry name" value="Arg-tRNA-synth_N_sf"/>
</dbReference>
<evidence type="ECO:0000256" key="9">
    <source>
        <dbReference type="ARBA" id="ARBA00023146"/>
    </source>
</evidence>
<dbReference type="GO" id="GO:0005737">
    <property type="term" value="C:cytoplasm"/>
    <property type="evidence" value="ECO:0007669"/>
    <property type="project" value="UniProtKB-SubCell"/>
</dbReference>
<name>A0A1M7YD82_9BACT</name>
<dbReference type="AlphaFoldDB" id="A0A1M7YD82"/>
<evidence type="ECO:0000256" key="5">
    <source>
        <dbReference type="ARBA" id="ARBA00022598"/>
    </source>
</evidence>
<dbReference type="GO" id="GO:0006420">
    <property type="term" value="P:arginyl-tRNA aminoacylation"/>
    <property type="evidence" value="ECO:0007669"/>
    <property type="project" value="UniProtKB-UniRule"/>
</dbReference>
<evidence type="ECO:0000256" key="6">
    <source>
        <dbReference type="ARBA" id="ARBA00022741"/>
    </source>
</evidence>
<dbReference type="HAMAP" id="MF_00123">
    <property type="entry name" value="Arg_tRNA_synth"/>
    <property type="match status" value="1"/>
</dbReference>
<evidence type="ECO:0000256" key="1">
    <source>
        <dbReference type="ARBA" id="ARBA00004496"/>
    </source>
</evidence>
<comment type="subunit">
    <text evidence="3 11">Monomer.</text>
</comment>
<dbReference type="FunFam" id="3.40.50.620:FF:000062">
    <property type="entry name" value="Arginine--tRNA ligase"/>
    <property type="match status" value="1"/>
</dbReference>
<dbReference type="PANTHER" id="PTHR11956:SF5">
    <property type="entry name" value="ARGININE--TRNA LIGASE, CYTOPLASMIC"/>
    <property type="match status" value="1"/>
</dbReference>
<dbReference type="InterPro" id="IPR005148">
    <property type="entry name" value="Arg-tRNA-synth_N"/>
</dbReference>
<evidence type="ECO:0000256" key="2">
    <source>
        <dbReference type="ARBA" id="ARBA00005594"/>
    </source>
</evidence>
<dbReference type="Gene3D" id="3.40.50.620">
    <property type="entry name" value="HUPs"/>
    <property type="match status" value="1"/>
</dbReference>
<dbReference type="InterPro" id="IPR009080">
    <property type="entry name" value="tRNAsynth_Ia_anticodon-bd"/>
</dbReference>
<evidence type="ECO:0000256" key="3">
    <source>
        <dbReference type="ARBA" id="ARBA00011245"/>
    </source>
</evidence>
<evidence type="ECO:0000259" key="13">
    <source>
        <dbReference type="SMART" id="SM00836"/>
    </source>
</evidence>
<organism evidence="15 16">
    <name type="scientific">Desulfopila aestuarii DSM 18488</name>
    <dbReference type="NCBI Taxonomy" id="1121416"/>
    <lineage>
        <taxon>Bacteria</taxon>
        <taxon>Pseudomonadati</taxon>
        <taxon>Thermodesulfobacteriota</taxon>
        <taxon>Desulfobulbia</taxon>
        <taxon>Desulfobulbales</taxon>
        <taxon>Desulfocapsaceae</taxon>
        <taxon>Desulfopila</taxon>
    </lineage>
</organism>
<dbReference type="InterPro" id="IPR008909">
    <property type="entry name" value="DALR_anticod-bd"/>
</dbReference>
<dbReference type="InterPro" id="IPR014729">
    <property type="entry name" value="Rossmann-like_a/b/a_fold"/>
</dbReference>
<dbReference type="Pfam" id="PF03485">
    <property type="entry name" value="Arg_tRNA_synt_N"/>
    <property type="match status" value="1"/>
</dbReference>
<feature type="short sequence motif" description="'HIGH' region" evidence="11">
    <location>
        <begin position="130"/>
        <end position="140"/>
    </location>
</feature>
<dbReference type="RefSeq" id="WP_073614976.1">
    <property type="nucleotide sequence ID" value="NZ_FRFE01000019.1"/>
</dbReference>
<dbReference type="PANTHER" id="PTHR11956">
    <property type="entry name" value="ARGINYL-TRNA SYNTHETASE"/>
    <property type="match status" value="1"/>
</dbReference>
<keyword evidence="9 11" id="KW-0030">Aminoacyl-tRNA synthetase</keyword>
<feature type="domain" description="Arginyl tRNA synthetase N-terminal" evidence="14">
    <location>
        <begin position="4"/>
        <end position="93"/>
    </location>
</feature>
<dbReference type="EC" id="6.1.1.19" evidence="11"/>
<evidence type="ECO:0000256" key="4">
    <source>
        <dbReference type="ARBA" id="ARBA00022490"/>
    </source>
</evidence>
<dbReference type="Gene3D" id="3.30.1360.70">
    <property type="entry name" value="Arginyl tRNA synthetase N-terminal domain"/>
    <property type="match status" value="1"/>
</dbReference>
<dbReference type="NCBIfam" id="TIGR00456">
    <property type="entry name" value="argS"/>
    <property type="match status" value="1"/>
</dbReference>
<dbReference type="SMART" id="SM01016">
    <property type="entry name" value="Arg_tRNA_synt_N"/>
    <property type="match status" value="1"/>
</dbReference>
<keyword evidence="7 11" id="KW-0067">ATP-binding</keyword>
<dbReference type="SUPFAM" id="SSF47323">
    <property type="entry name" value="Anticodon-binding domain of a subclass of class I aminoacyl-tRNA synthetases"/>
    <property type="match status" value="1"/>
</dbReference>
<dbReference type="PRINTS" id="PR01038">
    <property type="entry name" value="TRNASYNTHARG"/>
</dbReference>
<dbReference type="Pfam" id="PF05746">
    <property type="entry name" value="DALR_1"/>
    <property type="match status" value="1"/>
</dbReference>
<feature type="domain" description="DALR anticodon binding" evidence="13">
    <location>
        <begin position="432"/>
        <end position="552"/>
    </location>
</feature>
<dbReference type="FunFam" id="1.10.730.10:FF:000008">
    <property type="entry name" value="Arginine--tRNA ligase"/>
    <property type="match status" value="1"/>
</dbReference>